<keyword evidence="5" id="KW-0539">Nucleus</keyword>
<dbReference type="WBParaSite" id="maker-uti_cns_0004006-snap-gene-0.4-mRNA-1">
    <property type="protein sequence ID" value="maker-uti_cns_0004006-snap-gene-0.4-mRNA-1"/>
    <property type="gene ID" value="maker-uti_cns_0004006-snap-gene-0.4"/>
</dbReference>
<feature type="coiled-coil region" evidence="6">
    <location>
        <begin position="195"/>
        <end position="222"/>
    </location>
</feature>
<evidence type="ECO:0000313" key="9">
    <source>
        <dbReference type="Proteomes" id="UP000095280"/>
    </source>
</evidence>
<dbReference type="AlphaFoldDB" id="A0A1I8H126"/>
<feature type="region of interest" description="Disordered" evidence="7">
    <location>
        <begin position="569"/>
        <end position="606"/>
    </location>
</feature>
<keyword evidence="4" id="KW-0804">Transcription</keyword>
<proteinExistence type="inferred from homology"/>
<evidence type="ECO:0000313" key="10">
    <source>
        <dbReference type="WBParaSite" id="maker-uti_cns_0004006-snap-gene-0.4-mRNA-1"/>
    </source>
</evidence>
<comment type="similarity">
    <text evidence="2">Belongs to the Mediator complex subunit 7 family.</text>
</comment>
<reference evidence="10" key="1">
    <citation type="submission" date="2016-11" db="UniProtKB">
        <authorList>
            <consortium name="WormBaseParasite"/>
        </authorList>
    </citation>
    <scope>IDENTIFICATION</scope>
</reference>
<evidence type="ECO:0000256" key="2">
    <source>
        <dbReference type="ARBA" id="ARBA00009994"/>
    </source>
</evidence>
<feature type="region of interest" description="Disordered" evidence="7">
    <location>
        <begin position="649"/>
        <end position="674"/>
    </location>
</feature>
<dbReference type="InterPro" id="IPR009244">
    <property type="entry name" value="Mediatior_Med7"/>
</dbReference>
<organism evidence="9 10">
    <name type="scientific">Macrostomum lignano</name>
    <dbReference type="NCBI Taxonomy" id="282301"/>
    <lineage>
        <taxon>Eukaryota</taxon>
        <taxon>Metazoa</taxon>
        <taxon>Spiralia</taxon>
        <taxon>Lophotrochozoa</taxon>
        <taxon>Platyhelminthes</taxon>
        <taxon>Rhabditophora</taxon>
        <taxon>Macrostomorpha</taxon>
        <taxon>Macrostomida</taxon>
        <taxon>Macrostomidae</taxon>
        <taxon>Macrostomum</taxon>
    </lineage>
</organism>
<dbReference type="Pfam" id="PF05983">
    <property type="entry name" value="Med7"/>
    <property type="match status" value="1"/>
</dbReference>
<feature type="compositionally biased region" description="Acidic residues" evidence="7">
    <location>
        <begin position="237"/>
        <end position="270"/>
    </location>
</feature>
<keyword evidence="9" id="KW-1185">Reference proteome</keyword>
<evidence type="ECO:0000256" key="4">
    <source>
        <dbReference type="ARBA" id="ARBA00023163"/>
    </source>
</evidence>
<dbReference type="InterPro" id="IPR037212">
    <property type="entry name" value="Med7/Med21-like"/>
</dbReference>
<feature type="region of interest" description="Disordered" evidence="7">
    <location>
        <begin position="230"/>
        <end position="270"/>
    </location>
</feature>
<feature type="compositionally biased region" description="Basic and acidic residues" evidence="7">
    <location>
        <begin position="595"/>
        <end position="606"/>
    </location>
</feature>
<evidence type="ECO:0000256" key="3">
    <source>
        <dbReference type="ARBA" id="ARBA00023015"/>
    </source>
</evidence>
<dbReference type="PANTHER" id="PTHR21428">
    <property type="entry name" value="MEDIATOR OF RNA POLYMERASE II TRANSCRIPTION SUBUNIT 7"/>
    <property type="match status" value="1"/>
</dbReference>
<dbReference type="GO" id="GO:0070847">
    <property type="term" value="C:core mediator complex"/>
    <property type="evidence" value="ECO:0007669"/>
    <property type="project" value="TreeGrafter"/>
</dbReference>
<dbReference type="Gene3D" id="6.10.140.200">
    <property type="match status" value="1"/>
</dbReference>
<dbReference type="SUPFAM" id="SSF140718">
    <property type="entry name" value="Mediator hinge subcomplex-like"/>
    <property type="match status" value="1"/>
</dbReference>
<dbReference type="PANTHER" id="PTHR21428:SF11">
    <property type="entry name" value="MEDIATOR OF RNA POLYMERASE II TRANSCRIPTION SUBUNIT 7"/>
    <property type="match status" value="1"/>
</dbReference>
<evidence type="ECO:0000256" key="6">
    <source>
        <dbReference type="SAM" id="Coils"/>
    </source>
</evidence>
<dbReference type="InterPro" id="IPR044888">
    <property type="entry name" value="Mediatior_Med7_sf"/>
</dbReference>
<name>A0A1I8H126_9PLAT</name>
<feature type="compositionally biased region" description="Low complexity" evidence="7">
    <location>
        <begin position="649"/>
        <end position="673"/>
    </location>
</feature>
<keyword evidence="3" id="KW-0805">Transcription regulation</keyword>
<dbReference type="InterPro" id="IPR009686">
    <property type="entry name" value="Senescence/spartin_C"/>
</dbReference>
<evidence type="ECO:0000259" key="8">
    <source>
        <dbReference type="Pfam" id="PF06911"/>
    </source>
</evidence>
<feature type="compositionally biased region" description="Low complexity" evidence="7">
    <location>
        <begin position="839"/>
        <end position="856"/>
    </location>
</feature>
<sequence>QLQMSDSSRISAFPLPPMQYVNCYTDERVHSGTAPPPPRPLDSSYAMFGMPCTKEDAVIHSLESQGIRRLYPALYDHKRELKKLNFSILANYLDLMDIVVKCPDSQERLQKLEHMKTLFINVHHLINEYRPLQARDTLIEMLSLQSSVTHQSVDTASRYLARADAVVGRAAAASVGGDEDEPMRGADEAAGGEISQALLNDIDKLSAELSELTAAAAELDDAESAGFDLFASRGDDGNGDEAAGDSATDDVELEVDSDETSEDDDEADEAGEAVVNLPAGHQAAVGFSSTGNDAASGSLAQAPAAEAAVGAGKCLTTLQKVMVTMATIGLPSHPRRRRCRCHLLRTSPEEGATNASNCSSRHLRGLVRAALEADEANGGVGGSEVVARYLDARRQLLAAHSDAAEDSLKQLAASLLENVNSRLLSLGVQLPDEGNEADEPTVAATELFRLPDGVRLFFVASDGRIRHGGSNSSLSLFVFDDAATASEAEQSQSAQPPAFITVGSHWRCPLIPGVTPVLASASGALIFPDLEAQDEASSVGVMLPEGLDTESRFLLLDLLACLSRLGIERQPEAPEKPPPYAPTPTPAVTPADADADQKPARRHTSDHLVTGIGWTAARMCEGAVAGGRLAGDLLTRARLAAQKRMRPAAAGSSAGSAAGSSAGSAAGNSNESANLDHVTTGVRLLRQGSAVGVRVSRRLVSGLVSGAGFLASRVVYPHAVAPALNAVGVSTSGRGSRSRLAGAARVAGAALSGASDVWESLGAAGSQLATCAADNGQALATHRWGDRAGAVTGDALHAGGNVARIAWATNALGVRAALKVVAMETGKEAVGRMAESDGAKAASAASGSAPSTGAKR</sequence>
<dbReference type="Pfam" id="PF06911">
    <property type="entry name" value="Senescence"/>
    <property type="match status" value="1"/>
</dbReference>
<feature type="region of interest" description="Disordered" evidence="7">
    <location>
        <begin position="834"/>
        <end position="856"/>
    </location>
</feature>
<dbReference type="Proteomes" id="UP000095280">
    <property type="component" value="Unplaced"/>
</dbReference>
<dbReference type="GO" id="GO:0003712">
    <property type="term" value="F:transcription coregulator activity"/>
    <property type="evidence" value="ECO:0007669"/>
    <property type="project" value="InterPro"/>
</dbReference>
<dbReference type="GO" id="GO:0016592">
    <property type="term" value="C:mediator complex"/>
    <property type="evidence" value="ECO:0007669"/>
    <property type="project" value="InterPro"/>
</dbReference>
<evidence type="ECO:0000256" key="1">
    <source>
        <dbReference type="ARBA" id="ARBA00004123"/>
    </source>
</evidence>
<comment type="subcellular location">
    <subcellularLocation>
        <location evidence="1">Nucleus</location>
    </subcellularLocation>
</comment>
<feature type="domain" description="Senescence" evidence="8">
    <location>
        <begin position="653"/>
        <end position="822"/>
    </location>
</feature>
<evidence type="ECO:0000256" key="7">
    <source>
        <dbReference type="SAM" id="MobiDB-lite"/>
    </source>
</evidence>
<evidence type="ECO:0000256" key="5">
    <source>
        <dbReference type="ARBA" id="ARBA00023242"/>
    </source>
</evidence>
<feature type="compositionally biased region" description="Pro residues" evidence="7">
    <location>
        <begin position="576"/>
        <end position="587"/>
    </location>
</feature>
<keyword evidence="6" id="KW-0175">Coiled coil</keyword>
<protein>
    <submittedName>
        <fullName evidence="10">Senescence domain-containing protein</fullName>
    </submittedName>
</protein>
<dbReference type="GO" id="GO:0006357">
    <property type="term" value="P:regulation of transcription by RNA polymerase II"/>
    <property type="evidence" value="ECO:0007669"/>
    <property type="project" value="InterPro"/>
</dbReference>
<accession>A0A1I8H126</accession>